<gene>
    <name evidence="3" type="ORF">F3Y22_tig00117034pilonHSYRG00910</name>
</gene>
<evidence type="ECO:0000313" key="4">
    <source>
        <dbReference type="Proteomes" id="UP000436088"/>
    </source>
</evidence>
<dbReference type="AlphaFoldDB" id="A0A6A2WZR2"/>
<name>A0A6A2WZR2_HIBSY</name>
<dbReference type="PROSITE" id="PS51375">
    <property type="entry name" value="PPR"/>
    <property type="match status" value="1"/>
</dbReference>
<dbReference type="Pfam" id="PF13812">
    <property type="entry name" value="PPR_3"/>
    <property type="match status" value="1"/>
</dbReference>
<keyword evidence="4" id="KW-1185">Reference proteome</keyword>
<protein>
    <submittedName>
        <fullName evidence="3">Uncharacterized protein</fullName>
    </submittedName>
</protein>
<dbReference type="GO" id="GO:0009507">
    <property type="term" value="C:chloroplast"/>
    <property type="evidence" value="ECO:0007669"/>
    <property type="project" value="TreeGrafter"/>
</dbReference>
<reference evidence="3" key="1">
    <citation type="submission" date="2019-09" db="EMBL/GenBank/DDBJ databases">
        <title>Draft genome information of white flower Hibiscus syriacus.</title>
        <authorList>
            <person name="Kim Y.-M."/>
        </authorList>
    </citation>
    <scope>NUCLEOTIDE SEQUENCE [LARGE SCALE GENOMIC DNA]</scope>
    <source>
        <strain evidence="3">YM2019G1</strain>
    </source>
</reference>
<dbReference type="Proteomes" id="UP000436088">
    <property type="component" value="Unassembled WGS sequence"/>
</dbReference>
<proteinExistence type="predicted"/>
<organism evidence="3 4">
    <name type="scientific">Hibiscus syriacus</name>
    <name type="common">Rose of Sharon</name>
    <dbReference type="NCBI Taxonomy" id="106335"/>
    <lineage>
        <taxon>Eukaryota</taxon>
        <taxon>Viridiplantae</taxon>
        <taxon>Streptophyta</taxon>
        <taxon>Embryophyta</taxon>
        <taxon>Tracheophyta</taxon>
        <taxon>Spermatophyta</taxon>
        <taxon>Magnoliopsida</taxon>
        <taxon>eudicotyledons</taxon>
        <taxon>Gunneridae</taxon>
        <taxon>Pentapetalae</taxon>
        <taxon>rosids</taxon>
        <taxon>malvids</taxon>
        <taxon>Malvales</taxon>
        <taxon>Malvaceae</taxon>
        <taxon>Malvoideae</taxon>
        <taxon>Hibiscus</taxon>
    </lineage>
</organism>
<dbReference type="PANTHER" id="PTHR46935:SF2">
    <property type="entry name" value="PENTACOTRIPEPTIDE-REPEAT REGION OF PRORP DOMAIN-CONTAINING PROTEIN"/>
    <property type="match status" value="1"/>
</dbReference>
<dbReference type="InterPro" id="IPR044645">
    <property type="entry name" value="DG1/EMB2279-like"/>
</dbReference>
<dbReference type="InterPro" id="IPR011990">
    <property type="entry name" value="TPR-like_helical_dom_sf"/>
</dbReference>
<sequence>MRHKKWEPMLEPDIVVYNAVLNACVPLHQWKGISWVFDQLRKTGLRPNGATYGLAMEVLIIIDIFTRTMFQSSYFQSKAAIAICYKMLITSDFKALDVRQCI</sequence>
<evidence type="ECO:0000256" key="1">
    <source>
        <dbReference type="ARBA" id="ARBA00022737"/>
    </source>
</evidence>
<feature type="repeat" description="PPR" evidence="2">
    <location>
        <begin position="13"/>
        <end position="47"/>
    </location>
</feature>
<dbReference type="Gene3D" id="1.25.40.10">
    <property type="entry name" value="Tetratricopeptide repeat domain"/>
    <property type="match status" value="1"/>
</dbReference>
<evidence type="ECO:0000313" key="3">
    <source>
        <dbReference type="EMBL" id="KAE8655146.1"/>
    </source>
</evidence>
<dbReference type="InterPro" id="IPR002885">
    <property type="entry name" value="PPR_rpt"/>
</dbReference>
<dbReference type="GO" id="GO:0009658">
    <property type="term" value="P:chloroplast organization"/>
    <property type="evidence" value="ECO:0007669"/>
    <property type="project" value="InterPro"/>
</dbReference>
<dbReference type="PANTHER" id="PTHR46935">
    <property type="entry name" value="OS01G0674700 PROTEIN"/>
    <property type="match status" value="1"/>
</dbReference>
<comment type="caution">
    <text evidence="3">The sequence shown here is derived from an EMBL/GenBank/DDBJ whole genome shotgun (WGS) entry which is preliminary data.</text>
</comment>
<accession>A0A6A2WZR2</accession>
<dbReference type="EMBL" id="VEPZ02001782">
    <property type="protein sequence ID" value="KAE8655146.1"/>
    <property type="molecule type" value="Genomic_DNA"/>
</dbReference>
<evidence type="ECO:0000256" key="2">
    <source>
        <dbReference type="PROSITE-ProRule" id="PRU00708"/>
    </source>
</evidence>
<keyword evidence="1" id="KW-0677">Repeat</keyword>